<evidence type="ECO:0000256" key="3">
    <source>
        <dbReference type="ARBA" id="ARBA00022722"/>
    </source>
</evidence>
<evidence type="ECO:0000313" key="10">
    <source>
        <dbReference type="Proteomes" id="UP000188320"/>
    </source>
</evidence>
<organism evidence="9 10">
    <name type="scientific">Zancudomyces culisetae</name>
    <name type="common">Gut fungus</name>
    <name type="synonym">Smittium culisetae</name>
    <dbReference type="NCBI Taxonomy" id="1213189"/>
    <lineage>
        <taxon>Eukaryota</taxon>
        <taxon>Fungi</taxon>
        <taxon>Fungi incertae sedis</taxon>
        <taxon>Zoopagomycota</taxon>
        <taxon>Kickxellomycotina</taxon>
        <taxon>Harpellomycetes</taxon>
        <taxon>Harpellales</taxon>
        <taxon>Legeriomycetaceae</taxon>
        <taxon>Zancudomyces</taxon>
    </lineage>
</organism>
<evidence type="ECO:0000256" key="6">
    <source>
        <dbReference type="ARBA" id="ARBA00022918"/>
    </source>
</evidence>
<dbReference type="InterPro" id="IPR050951">
    <property type="entry name" value="Retrovirus_Pol_polyprotein"/>
</dbReference>
<keyword evidence="3" id="KW-0540">Nuclease</keyword>
<dbReference type="SUPFAM" id="SSF56672">
    <property type="entry name" value="DNA/RNA polymerases"/>
    <property type="match status" value="1"/>
</dbReference>
<keyword evidence="2" id="KW-0548">Nucleotidyltransferase</keyword>
<keyword evidence="7" id="KW-0863">Zinc-finger</keyword>
<dbReference type="Gene3D" id="3.10.20.370">
    <property type="match status" value="1"/>
</dbReference>
<dbReference type="GO" id="GO:0016787">
    <property type="term" value="F:hydrolase activity"/>
    <property type="evidence" value="ECO:0007669"/>
    <property type="project" value="UniProtKB-KW"/>
</dbReference>
<dbReference type="SUPFAM" id="SSF50630">
    <property type="entry name" value="Acid proteases"/>
    <property type="match status" value="1"/>
</dbReference>
<dbReference type="CDD" id="cd09274">
    <property type="entry name" value="RNase_HI_RT_Ty3"/>
    <property type="match status" value="1"/>
</dbReference>
<reference evidence="10" key="1">
    <citation type="submission" date="2017-01" db="EMBL/GenBank/DDBJ databases">
        <authorList>
            <person name="Wang Y."/>
            <person name="White M."/>
            <person name="Kvist S."/>
            <person name="Moncalvo J.-M."/>
        </authorList>
    </citation>
    <scope>NUCLEOTIDE SEQUENCE [LARGE SCALE GENOMIC DNA]</scope>
    <source>
        <strain evidence="10">COL-18-3</strain>
    </source>
</reference>
<keyword evidence="5" id="KW-0378">Hydrolase</keyword>
<dbReference type="PANTHER" id="PTHR37984:SF5">
    <property type="entry name" value="PROTEIN NYNRIN-LIKE"/>
    <property type="match status" value="1"/>
</dbReference>
<keyword evidence="7" id="KW-0479">Metal-binding</keyword>
<dbReference type="Pfam" id="PF17917">
    <property type="entry name" value="RT_RNaseH"/>
    <property type="match status" value="1"/>
</dbReference>
<evidence type="ECO:0000256" key="5">
    <source>
        <dbReference type="ARBA" id="ARBA00022801"/>
    </source>
</evidence>
<dbReference type="SMART" id="SM00343">
    <property type="entry name" value="ZnF_C2HC"/>
    <property type="match status" value="1"/>
</dbReference>
<keyword evidence="10" id="KW-1185">Reference proteome</keyword>
<sequence length="984" mass="114024">MESILSFEATSGVDPEEWLKQFRLIAKLNKWDDEDWTDLVQLKLGKREQIWYKKNVANFSNWTEFCIEFKKKYVSEEQSFLSYDKLKRIYQEDFDSIDELEYEMEKALDKVGIEDDNARFNWLVSSLKPEFRVKVREEKLKSWDEVISLVSESEMKREENQSIRNVNRFKDNVAGQQSEKTPLNTASPSEGYTAMLEKMEEWSLNLLSRVDEAVEKRLSENRRKRYNNSYPRVVTCYHCHKEGHRKFECPKLKENEELKIARKSNSVNFLEVSRDSYNQDEILAVQRRETIQKRTPYSRKVQSEVRENTKLKGNFKEPMIVEEETKLDSAESTCNPVISTTFSQVKETGLDSDSSKVCTKSKTKSEIRMAEGIQPFSLKDQLSTWCPTITFPQLMSVAPGLNTEMVNLCKKAKKSEINEIRFGLPRTTNCRIIVTVYNEDIWAVVDTGAACSVATPRLLEAWGLVADKEDDQVIITADGKKHYSLGKIKDVPLKIGDHRFHANLTIMQRKDDSLILGMDWLIQHHAELNIGKSELKLPLGKVALLVKLYTRETPDHVEYEGDELYMIIKEDTLDVNNDKRYTDPRIEQLKQENMDIFADDIEQLTQTDMAEHRIILKDETPIKLKPYRIPYHLYNKGHPWTWNSECETATIQIKQKMSSAPTLAHPDWEKEFIVTTDASLEGIGGILSQQFNEGEKPICFISRITNKHEKNYSISHLEGLAVVWCIQKLKYYLWGKHFTVRTDHKSLLQLFDSKEITGRVARWAMILRNYDYTIVHCKGKNNPADMLSRLGPKTLEENSEISVYSLSLSDYNKIKNFITNTIYPENSSEQERKKLRSRAAKYKVSNDSPAELLYGIKLATPATWTPPPEISDVELGIQERIEAIKTDIPELRNVGLNNSRAAKEKEQAVYNRGVKLSVFKEGDIVLKLTEQPQAKLENIWQGPYKVTRRLNKGAYVIMDSEGNRDLVNGDMLKLYHYSKYMLPE</sequence>
<dbReference type="Gene3D" id="2.40.70.10">
    <property type="entry name" value="Acid Proteases"/>
    <property type="match status" value="1"/>
</dbReference>
<evidence type="ECO:0000256" key="2">
    <source>
        <dbReference type="ARBA" id="ARBA00022695"/>
    </source>
</evidence>
<feature type="non-terminal residue" evidence="9">
    <location>
        <position position="984"/>
    </location>
</feature>
<dbReference type="InterPro" id="IPR021109">
    <property type="entry name" value="Peptidase_aspartic_dom_sf"/>
</dbReference>
<dbReference type="PANTHER" id="PTHR37984">
    <property type="entry name" value="PROTEIN CBG26694"/>
    <property type="match status" value="1"/>
</dbReference>
<dbReference type="GO" id="GO:0003964">
    <property type="term" value="F:RNA-directed DNA polymerase activity"/>
    <property type="evidence" value="ECO:0007669"/>
    <property type="project" value="UniProtKB-KW"/>
</dbReference>
<keyword evidence="4" id="KW-0255">Endonuclease</keyword>
<name>A0A1R1PGF7_ZANCU</name>
<dbReference type="GO" id="GO:0003676">
    <property type="term" value="F:nucleic acid binding"/>
    <property type="evidence" value="ECO:0007669"/>
    <property type="project" value="InterPro"/>
</dbReference>
<accession>A0A1R1PGF7</accession>
<comment type="caution">
    <text evidence="9">The sequence shown here is derived from an EMBL/GenBank/DDBJ whole genome shotgun (WGS) entry which is preliminary data.</text>
</comment>
<dbReference type="SUPFAM" id="SSF57756">
    <property type="entry name" value="Retrovirus zinc finger-like domains"/>
    <property type="match status" value="1"/>
</dbReference>
<dbReference type="Pfam" id="PF13650">
    <property type="entry name" value="Asp_protease_2"/>
    <property type="match status" value="1"/>
</dbReference>
<evidence type="ECO:0000313" key="9">
    <source>
        <dbReference type="EMBL" id="OMH80018.1"/>
    </source>
</evidence>
<feature type="domain" description="CCHC-type" evidence="8">
    <location>
        <begin position="236"/>
        <end position="251"/>
    </location>
</feature>
<keyword evidence="1" id="KW-0808">Transferase</keyword>
<dbReference type="PROSITE" id="PS50158">
    <property type="entry name" value="ZF_CCHC"/>
    <property type="match status" value="1"/>
</dbReference>
<evidence type="ECO:0000256" key="4">
    <source>
        <dbReference type="ARBA" id="ARBA00022759"/>
    </source>
</evidence>
<dbReference type="EMBL" id="LSSK01001327">
    <property type="protein sequence ID" value="OMH80018.1"/>
    <property type="molecule type" value="Genomic_DNA"/>
</dbReference>
<dbReference type="InterPro" id="IPR041373">
    <property type="entry name" value="RT_RNaseH"/>
</dbReference>
<keyword evidence="6" id="KW-0695">RNA-directed DNA polymerase</keyword>
<dbReference type="FunFam" id="3.10.20.370:FF:000001">
    <property type="entry name" value="Retrovirus-related Pol polyprotein from transposon 17.6-like protein"/>
    <property type="match status" value="1"/>
</dbReference>
<dbReference type="GO" id="GO:0008270">
    <property type="term" value="F:zinc ion binding"/>
    <property type="evidence" value="ECO:0007669"/>
    <property type="project" value="UniProtKB-KW"/>
</dbReference>
<evidence type="ECO:0000259" key="8">
    <source>
        <dbReference type="PROSITE" id="PS50158"/>
    </source>
</evidence>
<dbReference type="GO" id="GO:0004519">
    <property type="term" value="F:endonuclease activity"/>
    <property type="evidence" value="ECO:0007669"/>
    <property type="project" value="UniProtKB-KW"/>
</dbReference>
<keyword evidence="7" id="KW-0862">Zinc</keyword>
<evidence type="ECO:0000256" key="7">
    <source>
        <dbReference type="PROSITE-ProRule" id="PRU00047"/>
    </source>
</evidence>
<proteinExistence type="predicted"/>
<protein>
    <submittedName>
        <fullName evidence="9">Retrovirus-related Pol polyprotein from transposon</fullName>
    </submittedName>
</protein>
<gene>
    <name evidence="9" type="ORF">AX774_g6552</name>
</gene>
<evidence type="ECO:0000256" key="1">
    <source>
        <dbReference type="ARBA" id="ARBA00022679"/>
    </source>
</evidence>
<dbReference type="InterPro" id="IPR043502">
    <property type="entry name" value="DNA/RNA_pol_sf"/>
</dbReference>
<dbReference type="CDD" id="cd00303">
    <property type="entry name" value="retropepsin_like"/>
    <property type="match status" value="1"/>
</dbReference>
<dbReference type="OrthoDB" id="3563554at2759"/>
<dbReference type="Gene3D" id="4.10.60.10">
    <property type="entry name" value="Zinc finger, CCHC-type"/>
    <property type="match status" value="1"/>
</dbReference>
<dbReference type="AlphaFoldDB" id="A0A1R1PGF7"/>
<dbReference type="InterPro" id="IPR001878">
    <property type="entry name" value="Znf_CCHC"/>
</dbReference>
<dbReference type="InterPro" id="IPR036875">
    <property type="entry name" value="Znf_CCHC_sf"/>
</dbReference>
<dbReference type="Proteomes" id="UP000188320">
    <property type="component" value="Unassembled WGS sequence"/>
</dbReference>